<evidence type="ECO:0000256" key="8">
    <source>
        <dbReference type="ARBA" id="ARBA00031737"/>
    </source>
</evidence>
<dbReference type="NCBIfam" id="TIGR03544">
    <property type="entry name" value="DivI1A_domain"/>
    <property type="match status" value="4"/>
</dbReference>
<dbReference type="InterPro" id="IPR007793">
    <property type="entry name" value="DivIVA_fam"/>
</dbReference>
<dbReference type="PANTHER" id="PTHR35794:SF2">
    <property type="entry name" value="CELL DIVISION PROTEIN DIVIVA"/>
    <property type="match status" value="1"/>
</dbReference>
<name>A0ABY5D9S9_9ACTN</name>
<evidence type="ECO:0000256" key="9">
    <source>
        <dbReference type="SAM" id="MobiDB-lite"/>
    </source>
</evidence>
<dbReference type="Gene3D" id="6.10.250.660">
    <property type="match status" value="4"/>
</dbReference>
<evidence type="ECO:0000256" key="2">
    <source>
        <dbReference type="ARBA" id="ARBA00009008"/>
    </source>
</evidence>
<feature type="compositionally biased region" description="Pro residues" evidence="9">
    <location>
        <begin position="134"/>
        <end position="149"/>
    </location>
</feature>
<feature type="region of interest" description="Disordered" evidence="9">
    <location>
        <begin position="91"/>
        <end position="152"/>
    </location>
</feature>
<keyword evidence="11" id="KW-1185">Reference proteome</keyword>
<evidence type="ECO:0000256" key="3">
    <source>
        <dbReference type="ARBA" id="ARBA00018787"/>
    </source>
</evidence>
<reference evidence="10" key="1">
    <citation type="submission" date="2022-06" db="EMBL/GenBank/DDBJ databases">
        <authorList>
            <person name="Ping M."/>
        </authorList>
    </citation>
    <scope>NUCLEOTIDE SEQUENCE</scope>
    <source>
        <strain evidence="10">JCM11759T</strain>
    </source>
</reference>
<keyword evidence="4" id="KW-0963">Cytoplasm</keyword>
<evidence type="ECO:0000256" key="5">
    <source>
        <dbReference type="ARBA" id="ARBA00022618"/>
    </source>
</evidence>
<dbReference type="InterPro" id="IPR019933">
    <property type="entry name" value="DivIVA_domain"/>
</dbReference>
<evidence type="ECO:0000256" key="6">
    <source>
        <dbReference type="ARBA" id="ARBA00023054"/>
    </source>
</evidence>
<dbReference type="RefSeq" id="WP_254418991.1">
    <property type="nucleotide sequence ID" value="NZ_BAAAJB010000083.1"/>
</dbReference>
<organism evidence="10 11">
    <name type="scientific">Nocardiopsis exhalans</name>
    <dbReference type="NCBI Taxonomy" id="163604"/>
    <lineage>
        <taxon>Bacteria</taxon>
        <taxon>Bacillati</taxon>
        <taxon>Actinomycetota</taxon>
        <taxon>Actinomycetes</taxon>
        <taxon>Streptosporangiales</taxon>
        <taxon>Nocardiopsidaceae</taxon>
        <taxon>Nocardiopsis</taxon>
    </lineage>
</organism>
<evidence type="ECO:0000256" key="4">
    <source>
        <dbReference type="ARBA" id="ARBA00022490"/>
    </source>
</evidence>
<evidence type="ECO:0000256" key="7">
    <source>
        <dbReference type="ARBA" id="ARBA00023306"/>
    </source>
</evidence>
<dbReference type="EMBL" id="CP099837">
    <property type="protein sequence ID" value="USY19813.1"/>
    <property type="molecule type" value="Genomic_DNA"/>
</dbReference>
<feature type="compositionally biased region" description="Pro residues" evidence="9">
    <location>
        <begin position="97"/>
        <end position="107"/>
    </location>
</feature>
<protein>
    <recommendedName>
        <fullName evidence="3">Cell wall synthesis protein Wag31</fullName>
    </recommendedName>
    <alternativeName>
        <fullName evidence="8">Antigen 84</fullName>
    </alternativeName>
</protein>
<gene>
    <name evidence="10" type="ORF">NE857_32065</name>
</gene>
<evidence type="ECO:0000313" key="10">
    <source>
        <dbReference type="EMBL" id="USY19813.1"/>
    </source>
</evidence>
<evidence type="ECO:0000313" key="11">
    <source>
        <dbReference type="Proteomes" id="UP001055940"/>
    </source>
</evidence>
<feature type="compositionally biased region" description="Low complexity" evidence="9">
    <location>
        <begin position="108"/>
        <end position="129"/>
    </location>
</feature>
<dbReference type="Proteomes" id="UP001055940">
    <property type="component" value="Chromosome"/>
</dbReference>
<keyword evidence="6" id="KW-0175">Coiled coil</keyword>
<comment type="subcellular location">
    <subcellularLocation>
        <location evidence="1">Cytoplasm</location>
    </subcellularLocation>
</comment>
<keyword evidence="7" id="KW-0131">Cell cycle</keyword>
<dbReference type="PANTHER" id="PTHR35794">
    <property type="entry name" value="CELL DIVISION PROTEIN DIVIVA"/>
    <property type="match status" value="1"/>
</dbReference>
<comment type="similarity">
    <text evidence="2">Belongs to the DivIVA family.</text>
</comment>
<evidence type="ECO:0000256" key="1">
    <source>
        <dbReference type="ARBA" id="ARBA00004496"/>
    </source>
</evidence>
<proteinExistence type="inferred from homology"/>
<accession>A0ABY5D9S9</accession>
<sequence length="239" mass="26709">MGTMPLTPADIRNKKFHTVRLRPGYNEEDVDALLDRIEATLVALEGGPRKGPLLTADEIRNSRFRTTRMSPGYREDEVDDFLDLVVADLAGRGLGQPAPPPPLPPHPGRTGPPQAYPGQPGQGPAYQGQRRPDLPPNTPSAPMPSPGPRMAPKDIREKRFATTRLTTGYNEQEVDEFLDRAEYTLEVLLQGRPDRATLTSAEVERVQFATTRARPGYDPAQVDQFLDELAEEFRHHERR</sequence>
<keyword evidence="5" id="KW-0132">Cell division</keyword>